<accession>A0A6H5HVD7</accession>
<feature type="repeat" description="ANK" evidence="1">
    <location>
        <begin position="171"/>
        <end position="203"/>
    </location>
</feature>
<name>A0A6H5HVD7_9HYME</name>
<protein>
    <submittedName>
        <fullName evidence="2">Uncharacterized protein</fullName>
    </submittedName>
</protein>
<dbReference type="AlphaFoldDB" id="A0A6H5HVD7"/>
<evidence type="ECO:0000256" key="1">
    <source>
        <dbReference type="PROSITE-ProRule" id="PRU00023"/>
    </source>
</evidence>
<dbReference type="Pfam" id="PF13637">
    <property type="entry name" value="Ank_4"/>
    <property type="match status" value="1"/>
</dbReference>
<dbReference type="EMBL" id="CADCXV010000313">
    <property type="protein sequence ID" value="CAB0029409.1"/>
    <property type="molecule type" value="Genomic_DNA"/>
</dbReference>
<organism evidence="2 3">
    <name type="scientific">Trichogramma brassicae</name>
    <dbReference type="NCBI Taxonomy" id="86971"/>
    <lineage>
        <taxon>Eukaryota</taxon>
        <taxon>Metazoa</taxon>
        <taxon>Ecdysozoa</taxon>
        <taxon>Arthropoda</taxon>
        <taxon>Hexapoda</taxon>
        <taxon>Insecta</taxon>
        <taxon>Pterygota</taxon>
        <taxon>Neoptera</taxon>
        <taxon>Endopterygota</taxon>
        <taxon>Hymenoptera</taxon>
        <taxon>Apocrita</taxon>
        <taxon>Proctotrupomorpha</taxon>
        <taxon>Chalcidoidea</taxon>
        <taxon>Trichogrammatidae</taxon>
        <taxon>Trichogramma</taxon>
    </lineage>
</organism>
<evidence type="ECO:0000313" key="3">
    <source>
        <dbReference type="Proteomes" id="UP000479190"/>
    </source>
</evidence>
<dbReference type="PROSITE" id="PS50088">
    <property type="entry name" value="ANK_REPEAT"/>
    <property type="match status" value="6"/>
</dbReference>
<feature type="repeat" description="ANK" evidence="1">
    <location>
        <begin position="243"/>
        <end position="277"/>
    </location>
</feature>
<dbReference type="OrthoDB" id="6235521at2759"/>
<dbReference type="SUPFAM" id="SSF48403">
    <property type="entry name" value="Ankyrin repeat"/>
    <property type="match status" value="1"/>
</dbReference>
<keyword evidence="1" id="KW-0040">ANK repeat</keyword>
<dbReference type="Gene3D" id="1.25.40.20">
    <property type="entry name" value="Ankyrin repeat-containing domain"/>
    <property type="match status" value="4"/>
</dbReference>
<dbReference type="PANTHER" id="PTHR24133:SF40">
    <property type="entry name" value="ANKYRIN REPEAT DOMAIN 44"/>
    <property type="match status" value="1"/>
</dbReference>
<dbReference type="Pfam" id="PF12796">
    <property type="entry name" value="Ank_2"/>
    <property type="match status" value="1"/>
</dbReference>
<dbReference type="PRINTS" id="PR01415">
    <property type="entry name" value="ANKYRIN"/>
</dbReference>
<sequence>MAEDDQKCFKKLKLLRATLDWDIGNERREFFEQFYSLIENWEGPLPNLRDIFDENEIEYLLTECANSSDNVFEPDPLIEFLIKTGYKDEPKLDEAGKPVLRRTTPVHRAVDWDWKYYVTRLFHIFDRFDANYVDESGLTHFHVACEYGCVGIVKKFLEHGLDPNCRNASSKVDPPLHLALKNEHMKIFELLLEHGADPNLAGTRGSTALHIICEKYDIILMEKLFAIQKRKNQTVRIDAQDKCGNTPLHVILKKGEDYREEAVFLLKNGANPYVANADGTTALHVACKDKDDAHGSFRAIIKHSAVRYRPLRVNAQDGNGDTPLHLALKNGLGEVAELLLRCGADPGLANKHGSTALHVVCQQEQVRSLLNMMFSCDHEPDHDDGLMELIFKISDDKRRPVRVNVQDEAGNAPLHLALEHGYLDKIELLLKRGADRNLANGEGLTPLHVICKRKVVRHHQHEWAVKLATTLFETKSEGNRKQQVIRVNARDNSGRTPLQWAVARIIPGVVDIVLNRGADVTGFAFPTEDFVTFYDLLVENYETRFMPNASFYALRVIHQVEKRIRKLDQSVSLKIARKFAEHGLMDRKVDFAECLRRNEDFASIVKKQLEAAGLSLLSRLPLPADKAEKVFALEAFDEWFASQVSLDCEDDNAGTHPACVAYLCQTALGAFLRRWALDFFLALTRYRLPVLCCEQIIGPLRARDLWNICLAVTEQSRKRKLSHSKNQQQTRFMCQTQ</sequence>
<feature type="repeat" description="ANK" evidence="1">
    <location>
        <begin position="319"/>
        <end position="351"/>
    </location>
</feature>
<reference evidence="2 3" key="1">
    <citation type="submission" date="2020-02" db="EMBL/GenBank/DDBJ databases">
        <authorList>
            <person name="Ferguson B K."/>
        </authorList>
    </citation>
    <scope>NUCLEOTIDE SEQUENCE [LARGE SCALE GENOMIC DNA]</scope>
</reference>
<dbReference type="Proteomes" id="UP000479190">
    <property type="component" value="Unassembled WGS sequence"/>
</dbReference>
<dbReference type="PROSITE" id="PS50297">
    <property type="entry name" value="ANK_REP_REGION"/>
    <property type="match status" value="5"/>
</dbReference>
<gene>
    <name evidence="2" type="ORF">TBRA_LOCUS1446</name>
</gene>
<keyword evidence="3" id="KW-1185">Reference proteome</keyword>
<dbReference type="InterPro" id="IPR052391">
    <property type="entry name" value="E3_Ligase-Neurotoxin"/>
</dbReference>
<dbReference type="PANTHER" id="PTHR24133">
    <property type="entry name" value="ANKYRIN DOMAIN-CONTAINING"/>
    <property type="match status" value="1"/>
</dbReference>
<evidence type="ECO:0000313" key="2">
    <source>
        <dbReference type="EMBL" id="CAB0029409.1"/>
    </source>
</evidence>
<dbReference type="InterPro" id="IPR036770">
    <property type="entry name" value="Ankyrin_rpt-contain_sf"/>
</dbReference>
<feature type="repeat" description="ANK" evidence="1">
    <location>
        <begin position="136"/>
        <end position="168"/>
    </location>
</feature>
<feature type="repeat" description="ANK" evidence="1">
    <location>
        <begin position="493"/>
        <end position="520"/>
    </location>
</feature>
<dbReference type="SMART" id="SM00248">
    <property type="entry name" value="ANK"/>
    <property type="match status" value="9"/>
</dbReference>
<feature type="repeat" description="ANK" evidence="1">
    <location>
        <begin position="409"/>
        <end position="441"/>
    </location>
</feature>
<dbReference type="InterPro" id="IPR002110">
    <property type="entry name" value="Ankyrin_rpt"/>
</dbReference>
<proteinExistence type="predicted"/>